<gene>
    <name evidence="2" type="ORF">SAMN05444359_11339</name>
</gene>
<dbReference type="AlphaFoldDB" id="A0A1H9HPJ6"/>
<sequence length="663" mass="76303">MLVGQGRRLLLFALFVLSGTVLFGQILDPSSDGRPQSGDPDFDASTDRRAGPQEQRQAIVDTFGIFTYLVDNPNSESNWRDSLLDQFQRYEPDRKPDFDYATIGTRGGAAYPLRYEPITRTGSTIGFRQFDLYQLTGENLEYYRLEHPFTYLGHVRESQQEDNWTTAKFSRNFAAGVNLLLDYTRISQQGTQDQYPNQNLRNTHVATALSVRPPGSRYSGFFSFAANTYEQLQNGGVIDSSFQNNVDGGEVNNLQNLESFLEETRLRYSYRELMATQYLQFGGKKDSLTGNEGRAFTLRHRFRLDSRRYRVSAEETNTDTSAFFRRFPALFVDVRGVRNQIEHRIIENDITLSTFRRGQSGDRATVQKDVLEAGLTHQLHRIQQDGDSTVNNLIAHARIGLRPSDRLSLLVNAQLNLVGQTGDYRLSGEGTLDLGKAGKLELKALNQLYAQDLVAQNFRLNGENIWSNDFGKTLELRLEGAYTLPVVKIRAGLAYSLLTDYVYFNSEGRPEQSNGANSLLQLTAERDFSFGRWNLNNRLLLQEADQDVFRLPRLYGEHSFYYSGKWFKVLNVNLGFDFRYASGFRPYYYNPVVQQFQLQEDRQTGFQYQIDPFFSMRVTRFRFFVKYVQLNNLWDLDALLYLTSDYPYPDEALRIGVSWRLLD</sequence>
<organism evidence="2 3">
    <name type="scientific">Neolewinella agarilytica</name>
    <dbReference type="NCBI Taxonomy" id="478744"/>
    <lineage>
        <taxon>Bacteria</taxon>
        <taxon>Pseudomonadati</taxon>
        <taxon>Bacteroidota</taxon>
        <taxon>Saprospiria</taxon>
        <taxon>Saprospirales</taxon>
        <taxon>Lewinellaceae</taxon>
        <taxon>Neolewinella</taxon>
    </lineage>
</organism>
<dbReference type="RefSeq" id="WP_175489365.1">
    <property type="nucleotide sequence ID" value="NZ_FOFB01000013.1"/>
</dbReference>
<name>A0A1H9HPJ6_9BACT</name>
<dbReference type="Pfam" id="PF14121">
    <property type="entry name" value="Porin_10"/>
    <property type="match status" value="1"/>
</dbReference>
<dbReference type="InParanoid" id="A0A1H9HPJ6"/>
<reference evidence="3" key="1">
    <citation type="submission" date="2016-10" db="EMBL/GenBank/DDBJ databases">
        <authorList>
            <person name="Varghese N."/>
            <person name="Submissions S."/>
        </authorList>
    </citation>
    <scope>NUCLEOTIDE SEQUENCE [LARGE SCALE GENOMIC DNA]</scope>
    <source>
        <strain evidence="3">DSM 24740</strain>
    </source>
</reference>
<protein>
    <submittedName>
        <fullName evidence="2">Putative porin</fullName>
    </submittedName>
</protein>
<evidence type="ECO:0000256" key="1">
    <source>
        <dbReference type="SAM" id="MobiDB-lite"/>
    </source>
</evidence>
<proteinExistence type="predicted"/>
<dbReference type="Proteomes" id="UP000199021">
    <property type="component" value="Unassembled WGS sequence"/>
</dbReference>
<feature type="region of interest" description="Disordered" evidence="1">
    <location>
        <begin position="28"/>
        <end position="54"/>
    </location>
</feature>
<accession>A0A1H9HPJ6</accession>
<keyword evidence="3" id="KW-1185">Reference proteome</keyword>
<evidence type="ECO:0000313" key="3">
    <source>
        <dbReference type="Proteomes" id="UP000199021"/>
    </source>
</evidence>
<dbReference type="EMBL" id="FOFB01000013">
    <property type="protein sequence ID" value="SEQ64233.1"/>
    <property type="molecule type" value="Genomic_DNA"/>
</dbReference>
<dbReference type="STRING" id="478744.SAMN05444359_11339"/>
<evidence type="ECO:0000313" key="2">
    <source>
        <dbReference type="EMBL" id="SEQ64233.1"/>
    </source>
</evidence>
<dbReference type="InterPro" id="IPR025631">
    <property type="entry name" value="Porin_10"/>
</dbReference>